<feature type="transmembrane region" description="Helical" evidence="1">
    <location>
        <begin position="270"/>
        <end position="290"/>
    </location>
</feature>
<dbReference type="RefSeq" id="WP_265546416.1">
    <property type="nucleotide sequence ID" value="NZ_CP098740.1"/>
</dbReference>
<dbReference type="EMBL" id="CP098740">
    <property type="protein sequence ID" value="UZK57926.1"/>
    <property type="molecule type" value="Genomic_DNA"/>
</dbReference>
<organism evidence="2 3">
    <name type="scientific">Streptomyces drozdowiczii</name>
    <dbReference type="NCBI Taxonomy" id="202862"/>
    <lineage>
        <taxon>Bacteria</taxon>
        <taxon>Bacillati</taxon>
        <taxon>Actinomycetota</taxon>
        <taxon>Actinomycetes</taxon>
        <taxon>Kitasatosporales</taxon>
        <taxon>Streptomycetaceae</taxon>
        <taxon>Streptomyces</taxon>
    </lineage>
</organism>
<gene>
    <name evidence="2" type="ORF">NEH16_30965</name>
</gene>
<sequence length="382" mass="39756">MTGFRALGPALFGGLVLAGLLYWAGSTTHVLSLPGATNFLGPDQANRLKAWTTPWSTEVPSSPQFTYPAGASGHGADYVALRETAMRVRYAALILIFSGGAAPLLRRLSGRTVLHTIARTTALWGWGITAAMLAVTVSAPWAAASGGSATHQLLPTLASTMSQGRDLPLVAALAAAAATTGVTALLSREPVSTPRPPTSIPTSTARLAATLGTAVILFALIVPSNQKVAAYIQTGFTGNGRLSEPGDLLRQWLQLSAWTTPTGPTLGRWLLYRLGEVVLVATVWWALRLLPTLFDHVTAPAYALGAAAATTLGAEANDMWHSLLTYQTVTGGPLLYYISTGSGASAALVFGSLAGCASTVAVRRHIRAQSPPPAEPQSRPVS</sequence>
<keyword evidence="1" id="KW-1133">Transmembrane helix</keyword>
<feature type="transmembrane region" description="Helical" evidence="1">
    <location>
        <begin position="207"/>
        <end position="224"/>
    </location>
</feature>
<proteinExistence type="predicted"/>
<feature type="transmembrane region" description="Helical" evidence="1">
    <location>
        <begin position="7"/>
        <end position="25"/>
    </location>
</feature>
<accession>A0ABY6Q0J4</accession>
<name>A0ABY6Q0J4_9ACTN</name>
<evidence type="ECO:0000313" key="3">
    <source>
        <dbReference type="Proteomes" id="UP001164963"/>
    </source>
</evidence>
<keyword evidence="3" id="KW-1185">Reference proteome</keyword>
<feature type="transmembrane region" description="Helical" evidence="1">
    <location>
        <begin position="126"/>
        <end position="147"/>
    </location>
</feature>
<evidence type="ECO:0000313" key="2">
    <source>
        <dbReference type="EMBL" id="UZK57926.1"/>
    </source>
</evidence>
<feature type="transmembrane region" description="Helical" evidence="1">
    <location>
        <begin position="88"/>
        <end position="105"/>
    </location>
</feature>
<keyword evidence="1" id="KW-0812">Transmembrane</keyword>
<keyword evidence="1" id="KW-0472">Membrane</keyword>
<reference evidence="2" key="1">
    <citation type="journal article" date="2022" name="Front. Microbiol.">
        <title>Mirubactin C rescues the lethal effect of cell wall biosynthesis mutations in Bacillus subtilis.</title>
        <authorList>
            <person name="Kepplinger B."/>
            <person name="Wen X."/>
            <person name="Tyler A.R."/>
            <person name="Kim B.Y."/>
            <person name="Brown J."/>
            <person name="Banks P."/>
            <person name="Dashti Y."/>
            <person name="Mackenzie E.S."/>
            <person name="Wills C."/>
            <person name="Kawai Y."/>
            <person name="Waldron K.J."/>
            <person name="Allenby N.E.E."/>
            <person name="Wu L.J."/>
            <person name="Hall M.J."/>
            <person name="Errington J."/>
        </authorList>
    </citation>
    <scope>NUCLEOTIDE SEQUENCE</scope>
    <source>
        <strain evidence="2">MDA8-470</strain>
    </source>
</reference>
<feature type="transmembrane region" description="Helical" evidence="1">
    <location>
        <begin position="334"/>
        <end position="362"/>
    </location>
</feature>
<protein>
    <submittedName>
        <fullName evidence="2">Uncharacterized protein</fullName>
    </submittedName>
</protein>
<evidence type="ECO:0000256" key="1">
    <source>
        <dbReference type="SAM" id="Phobius"/>
    </source>
</evidence>
<dbReference type="Proteomes" id="UP001164963">
    <property type="component" value="Chromosome"/>
</dbReference>